<name>A0A1J5QX14_9ZZZZ</name>
<sequence length="30" mass="3398">MGEMMQFATELHKTGLHENVKAVFYDGLSI</sequence>
<accession>A0A1J5QX14</accession>
<proteinExistence type="predicted"/>
<comment type="caution">
    <text evidence="1">The sequence shown here is derived from an EMBL/GenBank/DDBJ whole genome shotgun (WGS) entry which is preliminary data.</text>
</comment>
<reference evidence="1" key="1">
    <citation type="submission" date="2016-10" db="EMBL/GenBank/DDBJ databases">
        <title>Sequence of Gallionella enrichment culture.</title>
        <authorList>
            <person name="Poehlein A."/>
            <person name="Muehling M."/>
            <person name="Daniel R."/>
        </authorList>
    </citation>
    <scope>NUCLEOTIDE SEQUENCE</scope>
</reference>
<dbReference type="AlphaFoldDB" id="A0A1J5QX14"/>
<evidence type="ECO:0000313" key="1">
    <source>
        <dbReference type="EMBL" id="OIQ87818.1"/>
    </source>
</evidence>
<organism evidence="1">
    <name type="scientific">mine drainage metagenome</name>
    <dbReference type="NCBI Taxonomy" id="410659"/>
    <lineage>
        <taxon>unclassified sequences</taxon>
        <taxon>metagenomes</taxon>
        <taxon>ecological metagenomes</taxon>
    </lineage>
</organism>
<gene>
    <name evidence="1" type="ORF">GALL_303090</name>
</gene>
<protein>
    <submittedName>
        <fullName evidence="1">Uncharacterized protein</fullName>
    </submittedName>
</protein>
<dbReference type="EMBL" id="MLJW01000402">
    <property type="protein sequence ID" value="OIQ87818.1"/>
    <property type="molecule type" value="Genomic_DNA"/>
</dbReference>